<evidence type="ECO:0000313" key="3">
    <source>
        <dbReference type="Proteomes" id="UP000637980"/>
    </source>
</evidence>
<dbReference type="Gene3D" id="3.40.50.620">
    <property type="entry name" value="HUPs"/>
    <property type="match status" value="1"/>
</dbReference>
<comment type="caution">
    <text evidence="2">The sequence shown here is derived from an EMBL/GenBank/DDBJ whole genome shotgun (WGS) entry which is preliminary data.</text>
</comment>
<dbReference type="RefSeq" id="WP_189437172.1">
    <property type="nucleotide sequence ID" value="NZ_BMXE01000004.1"/>
</dbReference>
<gene>
    <name evidence="2" type="ORF">GCM10007094_25450</name>
</gene>
<dbReference type="CDD" id="cd06259">
    <property type="entry name" value="YdcF-like"/>
    <property type="match status" value="1"/>
</dbReference>
<reference evidence="3" key="1">
    <citation type="journal article" date="2019" name="Int. J. Syst. Evol. Microbiol.">
        <title>The Global Catalogue of Microorganisms (GCM) 10K type strain sequencing project: providing services to taxonomists for standard genome sequencing and annotation.</title>
        <authorList>
            <consortium name="The Broad Institute Genomics Platform"/>
            <consortium name="The Broad Institute Genome Sequencing Center for Infectious Disease"/>
            <person name="Wu L."/>
            <person name="Ma J."/>
        </authorList>
    </citation>
    <scope>NUCLEOTIDE SEQUENCE [LARGE SCALE GENOMIC DNA]</scope>
    <source>
        <strain evidence="3">KCTC 12861</strain>
    </source>
</reference>
<name>A0ABQ3EE25_9HYPH</name>
<dbReference type="EMBL" id="BMXE01000004">
    <property type="protein sequence ID" value="GHB34910.1"/>
    <property type="molecule type" value="Genomic_DNA"/>
</dbReference>
<dbReference type="PANTHER" id="PTHR30336:SF4">
    <property type="entry name" value="ENVELOPE BIOGENESIS FACTOR ELYC"/>
    <property type="match status" value="1"/>
</dbReference>
<sequence>MTTRPANPPLKLTSELIAEIDQYLLVRTQVRRADLCLVFGSHRSAEARVQVALKLWRDGLVRRILISGGERTALGVPEARDMCAALVAGGVPERCIMLETRATNTGENVEFSIARLKELGLFECVGSVIAVGSVSASRRYLMTLERFWPEVIKMIAPANKYPVDVGGWPTHPEFAQEVLDEWGKIQPYLEAGYLRELNRETCPLIE</sequence>
<evidence type="ECO:0000259" key="1">
    <source>
        <dbReference type="Pfam" id="PF02698"/>
    </source>
</evidence>
<dbReference type="PANTHER" id="PTHR30336">
    <property type="entry name" value="INNER MEMBRANE PROTEIN, PROBABLE PERMEASE"/>
    <property type="match status" value="1"/>
</dbReference>
<dbReference type="Proteomes" id="UP000637980">
    <property type="component" value="Unassembled WGS sequence"/>
</dbReference>
<keyword evidence="3" id="KW-1185">Reference proteome</keyword>
<protein>
    <recommendedName>
        <fullName evidence="1">DUF218 domain-containing protein</fullName>
    </recommendedName>
</protein>
<dbReference type="Pfam" id="PF02698">
    <property type="entry name" value="DUF218"/>
    <property type="match status" value="1"/>
</dbReference>
<dbReference type="InterPro" id="IPR003848">
    <property type="entry name" value="DUF218"/>
</dbReference>
<evidence type="ECO:0000313" key="2">
    <source>
        <dbReference type="EMBL" id="GHB34910.1"/>
    </source>
</evidence>
<feature type="domain" description="DUF218" evidence="1">
    <location>
        <begin position="36"/>
        <end position="164"/>
    </location>
</feature>
<proteinExistence type="predicted"/>
<dbReference type="InterPro" id="IPR051599">
    <property type="entry name" value="Cell_Envelope_Assoc"/>
</dbReference>
<accession>A0ABQ3EE25</accession>
<organism evidence="2 3">
    <name type="scientific">Pseudovibrio japonicus</name>
    <dbReference type="NCBI Taxonomy" id="366534"/>
    <lineage>
        <taxon>Bacteria</taxon>
        <taxon>Pseudomonadati</taxon>
        <taxon>Pseudomonadota</taxon>
        <taxon>Alphaproteobacteria</taxon>
        <taxon>Hyphomicrobiales</taxon>
        <taxon>Stappiaceae</taxon>
        <taxon>Pseudovibrio</taxon>
    </lineage>
</organism>
<dbReference type="InterPro" id="IPR014729">
    <property type="entry name" value="Rossmann-like_a/b/a_fold"/>
</dbReference>